<dbReference type="Pfam" id="PF05164">
    <property type="entry name" value="ZapA"/>
    <property type="match status" value="1"/>
</dbReference>
<keyword evidence="1" id="KW-0132">Cell division</keyword>
<dbReference type="EMBL" id="JBHSDR010000006">
    <property type="protein sequence ID" value="MFC4295327.1"/>
    <property type="molecule type" value="Genomic_DNA"/>
</dbReference>
<keyword evidence="2" id="KW-1185">Reference proteome</keyword>
<keyword evidence="1" id="KW-0131">Cell cycle</keyword>
<dbReference type="InterPro" id="IPR042233">
    <property type="entry name" value="Cell_div_ZapA_N"/>
</dbReference>
<evidence type="ECO:0000313" key="1">
    <source>
        <dbReference type="EMBL" id="MFC4295327.1"/>
    </source>
</evidence>
<protein>
    <submittedName>
        <fullName evidence="1">Cell division protein ZapA</fullName>
    </submittedName>
</protein>
<organism evidence="1 2">
    <name type="scientific">Novosphingobium tardum</name>
    <dbReference type="NCBI Taxonomy" id="1538021"/>
    <lineage>
        <taxon>Bacteria</taxon>
        <taxon>Pseudomonadati</taxon>
        <taxon>Pseudomonadota</taxon>
        <taxon>Alphaproteobacteria</taxon>
        <taxon>Sphingomonadales</taxon>
        <taxon>Sphingomonadaceae</taxon>
        <taxon>Novosphingobium</taxon>
    </lineage>
</organism>
<reference evidence="2" key="1">
    <citation type="journal article" date="2019" name="Int. J. Syst. Evol. Microbiol.">
        <title>The Global Catalogue of Microorganisms (GCM) 10K type strain sequencing project: providing services to taxonomists for standard genome sequencing and annotation.</title>
        <authorList>
            <consortium name="The Broad Institute Genomics Platform"/>
            <consortium name="The Broad Institute Genome Sequencing Center for Infectious Disease"/>
            <person name="Wu L."/>
            <person name="Ma J."/>
        </authorList>
    </citation>
    <scope>NUCLEOTIDE SEQUENCE [LARGE SCALE GENOMIC DNA]</scope>
    <source>
        <strain evidence="2">CGMCC 1.12989</strain>
    </source>
</reference>
<dbReference type="InterPro" id="IPR036192">
    <property type="entry name" value="Cell_div_ZapA-like_sf"/>
</dbReference>
<proteinExistence type="predicted"/>
<gene>
    <name evidence="1" type="ORF">ACFO0A_09695</name>
</gene>
<name>A0ABV8RQX3_9SPHN</name>
<evidence type="ECO:0000313" key="2">
    <source>
        <dbReference type="Proteomes" id="UP001595828"/>
    </source>
</evidence>
<sequence length="110" mass="11658">MSNVRLDIGGRDFSVSCAPGEEEHIAMLGRQIDDKLRTMGAATGNSESRMLLLAALLLADEVHELKSGKGTAPAAPDRSALLREMAKSLDGTAARIEKLATRLEQSAANP</sequence>
<dbReference type="GO" id="GO:0051301">
    <property type="term" value="P:cell division"/>
    <property type="evidence" value="ECO:0007669"/>
    <property type="project" value="UniProtKB-KW"/>
</dbReference>
<dbReference type="Proteomes" id="UP001595828">
    <property type="component" value="Unassembled WGS sequence"/>
</dbReference>
<dbReference type="Gene3D" id="3.30.160.880">
    <property type="entry name" value="Cell division protein ZapA protomer, N-terminal domain"/>
    <property type="match status" value="1"/>
</dbReference>
<accession>A0ABV8RQX3</accession>
<dbReference type="RefSeq" id="WP_379538807.1">
    <property type="nucleotide sequence ID" value="NZ_JBHSDR010000006.1"/>
</dbReference>
<comment type="caution">
    <text evidence="1">The sequence shown here is derived from an EMBL/GenBank/DDBJ whole genome shotgun (WGS) entry which is preliminary data.</text>
</comment>
<dbReference type="InterPro" id="IPR007838">
    <property type="entry name" value="Cell_div_ZapA-like"/>
</dbReference>
<dbReference type="SUPFAM" id="SSF102829">
    <property type="entry name" value="Cell division protein ZapA-like"/>
    <property type="match status" value="1"/>
</dbReference>